<accession>A0A161X4B9</accession>
<sequence>MFKRAAVRLGLNTFTSIEFFLKLSIIELCEIASEIEEANKGNGK</sequence>
<keyword evidence="2" id="KW-1185">Reference proteome</keyword>
<comment type="caution">
    <text evidence="1">The sequence shown here is derived from an EMBL/GenBank/DDBJ whole genome shotgun (WGS) entry which is preliminary data.</text>
</comment>
<gene>
    <name evidence="1" type="ORF">CLMAG_60050</name>
</gene>
<name>A0A161X4B9_9CLOT</name>
<evidence type="ECO:0000313" key="2">
    <source>
        <dbReference type="Proteomes" id="UP000076603"/>
    </source>
</evidence>
<organism evidence="1 2">
    <name type="scientific">Clostridium magnum DSM 2767</name>
    <dbReference type="NCBI Taxonomy" id="1121326"/>
    <lineage>
        <taxon>Bacteria</taxon>
        <taxon>Bacillati</taxon>
        <taxon>Bacillota</taxon>
        <taxon>Clostridia</taxon>
        <taxon>Eubacteriales</taxon>
        <taxon>Clostridiaceae</taxon>
        <taxon>Clostridium</taxon>
    </lineage>
</organism>
<proteinExistence type="predicted"/>
<protein>
    <submittedName>
        <fullName evidence="1">Uncharacterized protein</fullName>
    </submittedName>
</protein>
<dbReference type="AlphaFoldDB" id="A0A161X4B9"/>
<dbReference type="RefSeq" id="WP_278331914.1">
    <property type="nucleotide sequence ID" value="NZ_FQXL01000064.1"/>
</dbReference>
<evidence type="ECO:0000313" key="1">
    <source>
        <dbReference type="EMBL" id="KZL88716.1"/>
    </source>
</evidence>
<reference evidence="1 2" key="1">
    <citation type="submission" date="2016-04" db="EMBL/GenBank/DDBJ databases">
        <title>Genome sequence of Clostridium magnum DSM 2767.</title>
        <authorList>
            <person name="Poehlein A."/>
            <person name="Uhlig R."/>
            <person name="Fischer R."/>
            <person name="Bahl H."/>
            <person name="Daniel R."/>
        </authorList>
    </citation>
    <scope>NUCLEOTIDE SEQUENCE [LARGE SCALE GENOMIC DNA]</scope>
    <source>
        <strain evidence="1 2">DSM 2767</strain>
    </source>
</reference>
<dbReference type="Proteomes" id="UP000076603">
    <property type="component" value="Unassembled WGS sequence"/>
</dbReference>
<dbReference type="EMBL" id="LWAE01000015">
    <property type="protein sequence ID" value="KZL88716.1"/>
    <property type="molecule type" value="Genomic_DNA"/>
</dbReference>
<dbReference type="PATRIC" id="fig|1121326.3.peg.6071"/>